<evidence type="ECO:0000256" key="1">
    <source>
        <dbReference type="SAM" id="MobiDB-lite"/>
    </source>
</evidence>
<reference evidence="2" key="2">
    <citation type="submission" date="2023-01" db="EMBL/GenBank/DDBJ databases">
        <authorList>
            <person name="Sun Q."/>
            <person name="Evtushenko L."/>
        </authorList>
    </citation>
    <scope>NUCLEOTIDE SEQUENCE</scope>
    <source>
        <strain evidence="2">VKM Ac-1321</strain>
    </source>
</reference>
<dbReference type="EMBL" id="BSFP01000087">
    <property type="protein sequence ID" value="GLL07183.1"/>
    <property type="molecule type" value="Genomic_DNA"/>
</dbReference>
<proteinExistence type="predicted"/>
<reference evidence="2" key="1">
    <citation type="journal article" date="2014" name="Int. J. Syst. Evol. Microbiol.">
        <title>Complete genome sequence of Corynebacterium casei LMG S-19264T (=DSM 44701T), isolated from a smear-ripened cheese.</title>
        <authorList>
            <consortium name="US DOE Joint Genome Institute (JGI-PGF)"/>
            <person name="Walter F."/>
            <person name="Albersmeier A."/>
            <person name="Kalinowski J."/>
            <person name="Ruckert C."/>
        </authorList>
    </citation>
    <scope>NUCLEOTIDE SEQUENCE</scope>
    <source>
        <strain evidence="2">VKM Ac-1321</strain>
    </source>
</reference>
<keyword evidence="3" id="KW-1185">Reference proteome</keyword>
<accession>A0A9W6NS69</accession>
<comment type="caution">
    <text evidence="2">The sequence shown here is derived from an EMBL/GenBank/DDBJ whole genome shotgun (WGS) entry which is preliminary data.</text>
</comment>
<dbReference type="Proteomes" id="UP001143480">
    <property type="component" value="Unassembled WGS sequence"/>
</dbReference>
<evidence type="ECO:0000313" key="2">
    <source>
        <dbReference type="EMBL" id="GLL07183.1"/>
    </source>
</evidence>
<dbReference type="AlphaFoldDB" id="A0A9W6NS69"/>
<evidence type="ECO:0000313" key="3">
    <source>
        <dbReference type="Proteomes" id="UP001143480"/>
    </source>
</evidence>
<organism evidence="2 3">
    <name type="scientific">Dactylosporangium matsuzakiense</name>
    <dbReference type="NCBI Taxonomy" id="53360"/>
    <lineage>
        <taxon>Bacteria</taxon>
        <taxon>Bacillati</taxon>
        <taxon>Actinomycetota</taxon>
        <taxon>Actinomycetes</taxon>
        <taxon>Micromonosporales</taxon>
        <taxon>Micromonosporaceae</taxon>
        <taxon>Dactylosporangium</taxon>
    </lineage>
</organism>
<gene>
    <name evidence="2" type="ORF">GCM10017581_089350</name>
</gene>
<feature type="region of interest" description="Disordered" evidence="1">
    <location>
        <begin position="27"/>
        <end position="49"/>
    </location>
</feature>
<name>A0A9W6NS69_9ACTN</name>
<sequence length="68" mass="7318">MQSGDTGHTRFRASLDRGRRVTWTIAASARPGSTRRHGGPQRGQVGAAAVRPQVQAITLHGEGRWITA</sequence>
<protein>
    <submittedName>
        <fullName evidence="2">Uncharacterized protein</fullName>
    </submittedName>
</protein>